<protein>
    <submittedName>
        <fullName evidence="2">Uncharacterized protein</fullName>
    </submittedName>
</protein>
<evidence type="ECO:0000256" key="1">
    <source>
        <dbReference type="SAM" id="MobiDB-lite"/>
    </source>
</evidence>
<dbReference type="EMBL" id="JAPMOS010000489">
    <property type="protein sequence ID" value="KAJ4452489.1"/>
    <property type="molecule type" value="Genomic_DNA"/>
</dbReference>
<name>A0ABQ8U0D8_9EUKA</name>
<reference evidence="2" key="1">
    <citation type="journal article" date="2022" name="bioRxiv">
        <title>Genomics of Preaxostyla Flagellates Illuminates Evolutionary Transitions and the Path Towards Mitochondrial Loss.</title>
        <authorList>
            <person name="Novak L.V.F."/>
            <person name="Treitli S.C."/>
            <person name="Pyrih J."/>
            <person name="Halakuc P."/>
            <person name="Pipaliya S.V."/>
            <person name="Vacek V."/>
            <person name="Brzon O."/>
            <person name="Soukal P."/>
            <person name="Eme L."/>
            <person name="Dacks J.B."/>
            <person name="Karnkowska A."/>
            <person name="Elias M."/>
            <person name="Hampl V."/>
        </authorList>
    </citation>
    <scope>NUCLEOTIDE SEQUENCE</scope>
    <source>
        <strain evidence="2">RCP-MX</strain>
    </source>
</reference>
<evidence type="ECO:0000313" key="2">
    <source>
        <dbReference type="EMBL" id="KAJ4452489.1"/>
    </source>
</evidence>
<feature type="region of interest" description="Disordered" evidence="1">
    <location>
        <begin position="152"/>
        <end position="223"/>
    </location>
</feature>
<gene>
    <name evidence="2" type="ORF">PAPYR_13340</name>
</gene>
<feature type="compositionally biased region" description="Low complexity" evidence="1">
    <location>
        <begin position="112"/>
        <end position="123"/>
    </location>
</feature>
<feature type="region of interest" description="Disordered" evidence="1">
    <location>
        <begin position="18"/>
        <end position="40"/>
    </location>
</feature>
<organism evidence="2 3">
    <name type="scientific">Paratrimastix pyriformis</name>
    <dbReference type="NCBI Taxonomy" id="342808"/>
    <lineage>
        <taxon>Eukaryota</taxon>
        <taxon>Metamonada</taxon>
        <taxon>Preaxostyla</taxon>
        <taxon>Paratrimastigidae</taxon>
        <taxon>Paratrimastix</taxon>
    </lineage>
</organism>
<dbReference type="Proteomes" id="UP001141327">
    <property type="component" value="Unassembled WGS sequence"/>
</dbReference>
<feature type="compositionally biased region" description="Basic and acidic residues" evidence="1">
    <location>
        <begin position="124"/>
        <end position="133"/>
    </location>
</feature>
<accession>A0ABQ8U0D8</accession>
<feature type="region of interest" description="Disordered" evidence="1">
    <location>
        <begin position="71"/>
        <end position="133"/>
    </location>
</feature>
<keyword evidence="3" id="KW-1185">Reference proteome</keyword>
<proteinExistence type="predicted"/>
<sequence>MELGWLLGALFSFPSHLRPPAHPPPHPDPQHNPAGCACLGSRGQGAPQMRLPGGTIFRCPTPRPYTDGVNEVSTDRCQIPPKVPVTPRLAPAPTGAARHAPTAFGHGGLSMRPGALARAPARGAAEDDQRRREDKVMALEFHRASILAAARVRGQRAAPGPDDSPPTPPQPIPLEAARPGRPDAQPSACPAPSGPGGVPRRSYNLAAWSEPPASAPGEKHPPV</sequence>
<comment type="caution">
    <text evidence="2">The sequence shown here is derived from an EMBL/GenBank/DDBJ whole genome shotgun (WGS) entry which is preliminary data.</text>
</comment>
<evidence type="ECO:0000313" key="3">
    <source>
        <dbReference type="Proteomes" id="UP001141327"/>
    </source>
</evidence>
<feature type="compositionally biased region" description="Pro residues" evidence="1">
    <location>
        <begin position="162"/>
        <end position="172"/>
    </location>
</feature>